<organism evidence="3 4">
    <name type="scientific">Perkinsus olseni</name>
    <name type="common">Perkinsus atlanticus</name>
    <dbReference type="NCBI Taxonomy" id="32597"/>
    <lineage>
        <taxon>Eukaryota</taxon>
        <taxon>Sar</taxon>
        <taxon>Alveolata</taxon>
        <taxon>Perkinsozoa</taxon>
        <taxon>Perkinsea</taxon>
        <taxon>Perkinsida</taxon>
        <taxon>Perkinsidae</taxon>
        <taxon>Perkinsus</taxon>
    </lineage>
</organism>
<evidence type="ECO:0000259" key="2">
    <source>
        <dbReference type="PROSITE" id="PS50994"/>
    </source>
</evidence>
<proteinExistence type="predicted"/>
<dbReference type="Gene3D" id="1.10.340.70">
    <property type="match status" value="1"/>
</dbReference>
<dbReference type="InterPro" id="IPR001584">
    <property type="entry name" value="Integrase_cat-core"/>
</dbReference>
<accession>A0A7J6PDT5</accession>
<dbReference type="InterPro" id="IPR036397">
    <property type="entry name" value="RNaseH_sf"/>
</dbReference>
<dbReference type="PROSITE" id="PS50994">
    <property type="entry name" value="INTEGRASE"/>
    <property type="match status" value="1"/>
</dbReference>
<gene>
    <name evidence="3" type="primary">PNMA2_3</name>
    <name evidence="3" type="ORF">FOZ60_008223</name>
</gene>
<evidence type="ECO:0000256" key="1">
    <source>
        <dbReference type="SAM" id="MobiDB-lite"/>
    </source>
</evidence>
<comment type="caution">
    <text evidence="3">The sequence shown here is derived from an EMBL/GenBank/DDBJ whole genome shotgun (WGS) entry which is preliminary data.</text>
</comment>
<dbReference type="OrthoDB" id="2286242at2759"/>
<dbReference type="InterPro" id="IPR012337">
    <property type="entry name" value="RNaseH-like_sf"/>
</dbReference>
<evidence type="ECO:0000313" key="4">
    <source>
        <dbReference type="Proteomes" id="UP000541610"/>
    </source>
</evidence>
<feature type="region of interest" description="Disordered" evidence="1">
    <location>
        <begin position="193"/>
        <end position="212"/>
    </location>
</feature>
<feature type="domain" description="Integrase catalytic" evidence="2">
    <location>
        <begin position="392"/>
        <end position="488"/>
    </location>
</feature>
<sequence>MEANLYYALPEPFDPLTTNLDFDQWVRKFKACAVANQWQEADQLRHLPPLLRGDAWILYDELSADEKDTMDHLASNLSRKLNAATQIQSAEKLYQRVFDANTESLLSYQNDLKRLAHRAYPEMNAGQVSPIILTAFIRGLKGHSASLARKVRNSNPRSLQQALEKAQSFMSDPFPEAGSNDHPEVLAMTGDLPDRDVPAEDQRASDDDFPAVDTDVKKDYSTAAVYSDYRRLPQVALVAAAGENGSHTLPTPNAIKEGQHQDHQLQVILSTLQQHREPPDGVDRAYTLVWNTLVVRDGILRRLLPATHGAGLAEVVVVPVVPDKLVPRVLVYFHNPLGANHPGIQRTIRAIKQLYWFPKLSKRVCDHISSCSACILRAMKQKWTQTGVQKAAPPGPWHTVAADLLSVSTDSGNILLLVTLCLFSFWPEVRVLSSKSSQAVALALRSMNAQFGPMKILRTDRGPEFRGAVEEYLTTINAVHSTTLPYSPVSAVEQLNRTILHKLQTVRNCPLWRRIPTVALLDEILWSIRSTPSTVLKIEPFMVMYGRHPHSRCSQGVQQQAQLFEHVEDALNERRADAMLKKTSVQPLRPGSRVFVRCRRGDRGYKVGKKWSLMTVLKQDHAKVYLLPTSGYNEQPVERHVRECVPALGHDIEEAASGDPPLRGPKYRRRALSNRPTKTDMRPTLRTLPYRLAIKGNNLGIVQQHQEALPDAPQQPVHHAEGCLVPHNHVQVTRSGRRIKPPKRFGFE</sequence>
<dbReference type="Gene3D" id="3.30.420.10">
    <property type="entry name" value="Ribonuclease H-like superfamily/Ribonuclease H"/>
    <property type="match status" value="1"/>
</dbReference>
<dbReference type="FunFam" id="1.10.340.70:FF:000001">
    <property type="entry name" value="Retrovirus-related Pol polyprotein from transposon gypsy-like Protein"/>
    <property type="match status" value="1"/>
</dbReference>
<dbReference type="InterPro" id="IPR041588">
    <property type="entry name" value="Integrase_H2C2"/>
</dbReference>
<reference evidence="3 4" key="1">
    <citation type="submission" date="2020-04" db="EMBL/GenBank/DDBJ databases">
        <title>Perkinsus olseni comparative genomics.</title>
        <authorList>
            <person name="Bogema D.R."/>
        </authorList>
    </citation>
    <scope>NUCLEOTIDE SEQUENCE [LARGE SCALE GENOMIC DNA]</scope>
    <source>
        <strain evidence="3">00978-12</strain>
    </source>
</reference>
<dbReference type="GO" id="GO:0015074">
    <property type="term" value="P:DNA integration"/>
    <property type="evidence" value="ECO:0007669"/>
    <property type="project" value="InterPro"/>
</dbReference>
<dbReference type="PANTHER" id="PTHR37984">
    <property type="entry name" value="PROTEIN CBG26694"/>
    <property type="match status" value="1"/>
</dbReference>
<dbReference type="InterPro" id="IPR050951">
    <property type="entry name" value="Retrovirus_Pol_polyprotein"/>
</dbReference>
<protein>
    <submittedName>
        <fullName evidence="3">Paraneoplastic Ma antigen</fullName>
    </submittedName>
</protein>
<dbReference type="Proteomes" id="UP000541610">
    <property type="component" value="Unassembled WGS sequence"/>
</dbReference>
<name>A0A7J6PDT5_PEROL</name>
<dbReference type="PANTHER" id="PTHR37984:SF5">
    <property type="entry name" value="PROTEIN NYNRIN-LIKE"/>
    <property type="match status" value="1"/>
</dbReference>
<evidence type="ECO:0000313" key="3">
    <source>
        <dbReference type="EMBL" id="KAF4694353.1"/>
    </source>
</evidence>
<feature type="compositionally biased region" description="Basic and acidic residues" evidence="1">
    <location>
        <begin position="193"/>
        <end position="206"/>
    </location>
</feature>
<dbReference type="SUPFAM" id="SSF53098">
    <property type="entry name" value="Ribonuclease H-like"/>
    <property type="match status" value="1"/>
</dbReference>
<dbReference type="Pfam" id="PF17921">
    <property type="entry name" value="Integrase_H2C2"/>
    <property type="match status" value="1"/>
</dbReference>
<dbReference type="AlphaFoldDB" id="A0A7J6PDT5"/>
<dbReference type="GO" id="GO:0003676">
    <property type="term" value="F:nucleic acid binding"/>
    <property type="evidence" value="ECO:0007669"/>
    <property type="project" value="InterPro"/>
</dbReference>
<dbReference type="Pfam" id="PF00665">
    <property type="entry name" value="rve"/>
    <property type="match status" value="1"/>
</dbReference>
<dbReference type="EMBL" id="JABANP010000033">
    <property type="protein sequence ID" value="KAF4694353.1"/>
    <property type="molecule type" value="Genomic_DNA"/>
</dbReference>